<evidence type="ECO:0000259" key="6">
    <source>
        <dbReference type="Pfam" id="PF17801"/>
    </source>
</evidence>
<keyword evidence="5" id="KW-0326">Glycosidase</keyword>
<evidence type="ECO:0000256" key="4">
    <source>
        <dbReference type="ARBA" id="ARBA00022801"/>
    </source>
</evidence>
<dbReference type="Gene3D" id="2.60.40.1180">
    <property type="entry name" value="Golgi alpha-mannosidase II"/>
    <property type="match status" value="1"/>
</dbReference>
<keyword evidence="8" id="KW-1185">Reference proteome</keyword>
<dbReference type="PANTHER" id="PTHR11452">
    <property type="entry name" value="ALPHA-GALACTOSIDASE/ALPHA-N-ACETYLGALACTOSAMINIDASE"/>
    <property type="match status" value="1"/>
</dbReference>
<dbReference type="GO" id="GO:0004557">
    <property type="term" value="F:alpha-galactosidase activity"/>
    <property type="evidence" value="ECO:0007669"/>
    <property type="project" value="UniProtKB-EC"/>
</dbReference>
<evidence type="ECO:0000256" key="2">
    <source>
        <dbReference type="ARBA" id="ARBA00012755"/>
    </source>
</evidence>
<dbReference type="GO" id="GO:0009311">
    <property type="term" value="P:oligosaccharide metabolic process"/>
    <property type="evidence" value="ECO:0007669"/>
    <property type="project" value="TreeGrafter"/>
</dbReference>
<dbReference type="AlphaFoldDB" id="A0A2G9UYU8"/>
<sequence length="128" mass="14605">MSNDLRVIAPEFRRILLNRDVIAVDQDPMGRMGRLMAYMSGISIYVKPITPVYAYDTSFAIAMLNRKNRTNAVQFKLRNLGLTNERGYLLKNLWSNTPVITVYPSHTLRLRVPATGASMYRAELIKPT</sequence>
<evidence type="ECO:0000313" key="7">
    <source>
        <dbReference type="EMBL" id="PIO75417.1"/>
    </source>
</evidence>
<dbReference type="SUPFAM" id="SSF51011">
    <property type="entry name" value="Glycosyl hydrolase domain"/>
    <property type="match status" value="1"/>
</dbReference>
<dbReference type="EC" id="3.2.1.22" evidence="2"/>
<dbReference type="Gene3D" id="3.20.20.70">
    <property type="entry name" value="Aldolase class I"/>
    <property type="match status" value="1"/>
</dbReference>
<reference evidence="7 8" key="1">
    <citation type="submission" date="2015-09" db="EMBL/GenBank/DDBJ databases">
        <title>Draft genome of the parasitic nematode Teladorsagia circumcincta isolate WARC Sus (inbred).</title>
        <authorList>
            <person name="Mitreva M."/>
        </authorList>
    </citation>
    <scope>NUCLEOTIDE SEQUENCE [LARGE SCALE GENOMIC DNA]</scope>
    <source>
        <strain evidence="7 8">S</strain>
    </source>
</reference>
<evidence type="ECO:0000256" key="3">
    <source>
        <dbReference type="ARBA" id="ARBA00022729"/>
    </source>
</evidence>
<evidence type="ECO:0000256" key="1">
    <source>
        <dbReference type="ARBA" id="ARBA00001255"/>
    </source>
</evidence>
<keyword evidence="3" id="KW-0732">Signal</keyword>
<feature type="domain" description="Alpha galactosidase C-terminal" evidence="6">
    <location>
        <begin position="56"/>
        <end position="121"/>
    </location>
</feature>
<evidence type="ECO:0000256" key="5">
    <source>
        <dbReference type="ARBA" id="ARBA00023295"/>
    </source>
</evidence>
<dbReference type="GO" id="GO:0016139">
    <property type="term" value="P:glycoside catabolic process"/>
    <property type="evidence" value="ECO:0007669"/>
    <property type="project" value="TreeGrafter"/>
</dbReference>
<organism evidence="7 8">
    <name type="scientific">Teladorsagia circumcincta</name>
    <name type="common">Brown stomach worm</name>
    <name type="synonym">Ostertagia circumcincta</name>
    <dbReference type="NCBI Taxonomy" id="45464"/>
    <lineage>
        <taxon>Eukaryota</taxon>
        <taxon>Metazoa</taxon>
        <taxon>Ecdysozoa</taxon>
        <taxon>Nematoda</taxon>
        <taxon>Chromadorea</taxon>
        <taxon>Rhabditida</taxon>
        <taxon>Rhabditina</taxon>
        <taxon>Rhabditomorpha</taxon>
        <taxon>Strongyloidea</taxon>
        <taxon>Trichostrongylidae</taxon>
        <taxon>Teladorsagia</taxon>
    </lineage>
</organism>
<proteinExistence type="predicted"/>
<keyword evidence="4" id="KW-0378">Hydrolase</keyword>
<dbReference type="OrthoDB" id="5795902at2759"/>
<dbReference type="Proteomes" id="UP000230423">
    <property type="component" value="Unassembled WGS sequence"/>
</dbReference>
<dbReference type="PANTHER" id="PTHR11452:SF83">
    <property type="entry name" value="ALPHA-GALACTOSIDASE"/>
    <property type="match status" value="1"/>
</dbReference>
<dbReference type="InterPro" id="IPR013785">
    <property type="entry name" value="Aldolase_TIM"/>
</dbReference>
<accession>A0A2G9UYU8</accession>
<protein>
    <recommendedName>
        <fullName evidence="2">alpha-galactosidase</fullName>
        <ecNumber evidence="2">3.2.1.22</ecNumber>
    </recommendedName>
</protein>
<comment type="catalytic activity">
    <reaction evidence="1">
        <text>Hydrolysis of terminal, non-reducing alpha-D-galactose residues in alpha-D-galactosides, including galactose oligosaccharides, galactomannans and galactolipids.</text>
        <dbReference type="EC" id="3.2.1.22"/>
    </reaction>
</comment>
<dbReference type="Pfam" id="PF17801">
    <property type="entry name" value="Melibiase_C"/>
    <property type="match status" value="1"/>
</dbReference>
<name>A0A2G9UYU8_TELCI</name>
<dbReference type="InterPro" id="IPR013780">
    <property type="entry name" value="Glyco_hydro_b"/>
</dbReference>
<dbReference type="EMBL" id="KZ345144">
    <property type="protein sequence ID" value="PIO75417.1"/>
    <property type="molecule type" value="Genomic_DNA"/>
</dbReference>
<dbReference type="GO" id="GO:0005737">
    <property type="term" value="C:cytoplasm"/>
    <property type="evidence" value="ECO:0007669"/>
    <property type="project" value="TreeGrafter"/>
</dbReference>
<dbReference type="InterPro" id="IPR041233">
    <property type="entry name" value="Melibiase_C"/>
</dbReference>
<gene>
    <name evidence="7" type="ORF">TELCIR_02540</name>
</gene>
<evidence type="ECO:0000313" key="8">
    <source>
        <dbReference type="Proteomes" id="UP000230423"/>
    </source>
</evidence>
<dbReference type="InterPro" id="IPR002241">
    <property type="entry name" value="Glyco_hydro_27"/>
</dbReference>